<protein>
    <recommendedName>
        <fullName evidence="2">HTH marR-type domain-containing protein</fullName>
    </recommendedName>
</protein>
<evidence type="ECO:0000259" key="2">
    <source>
        <dbReference type="PROSITE" id="PS50995"/>
    </source>
</evidence>
<sequence length="224" mass="23836">MDHAADPDPVLIRLREGFERIALVLRADLWAAAGDAGLNPAQAQVLALLAARPAGLRAKAIAAHLAVSAPSMADTLSALERKRLLQRTPDPADARAVIARLTEEGRALGRAFASATSQVMVALARLSPGEQADLLLTQIKLIRTLQQAGAIPVQRMCVSCRHFRPNAHPAEARPHHCAFVDAPIGTRDLRLDCGEHEAADPDVQAATWTSFADGSPPLRAPADD</sequence>
<dbReference type="GO" id="GO:0003700">
    <property type="term" value="F:DNA-binding transcription factor activity"/>
    <property type="evidence" value="ECO:0007669"/>
    <property type="project" value="InterPro"/>
</dbReference>
<dbReference type="InterPro" id="IPR000835">
    <property type="entry name" value="HTH_MarR-typ"/>
</dbReference>
<evidence type="ECO:0000256" key="1">
    <source>
        <dbReference type="SAM" id="MobiDB-lite"/>
    </source>
</evidence>
<dbReference type="Gene3D" id="1.10.10.10">
    <property type="entry name" value="Winged helix-like DNA-binding domain superfamily/Winged helix DNA-binding domain"/>
    <property type="match status" value="1"/>
</dbReference>
<feature type="domain" description="HTH marR-type" evidence="2">
    <location>
        <begin position="11"/>
        <end position="143"/>
    </location>
</feature>
<name>A0A0J6SIE2_9HYPH</name>
<organism evidence="3 4">
    <name type="scientific">Methylobacterium variabile</name>
    <dbReference type="NCBI Taxonomy" id="298794"/>
    <lineage>
        <taxon>Bacteria</taxon>
        <taxon>Pseudomonadati</taxon>
        <taxon>Pseudomonadota</taxon>
        <taxon>Alphaproteobacteria</taxon>
        <taxon>Hyphomicrobiales</taxon>
        <taxon>Methylobacteriaceae</taxon>
        <taxon>Methylobacterium</taxon>
    </lineage>
</organism>
<dbReference type="PANTHER" id="PTHR33164">
    <property type="entry name" value="TRANSCRIPTIONAL REGULATOR, MARR FAMILY"/>
    <property type="match status" value="1"/>
</dbReference>
<dbReference type="SUPFAM" id="SSF46785">
    <property type="entry name" value="Winged helix' DNA-binding domain"/>
    <property type="match status" value="1"/>
</dbReference>
<accession>A0A0J6SIE2</accession>
<dbReference type="InterPro" id="IPR036390">
    <property type="entry name" value="WH_DNA-bd_sf"/>
</dbReference>
<dbReference type="EMBL" id="LABY01000152">
    <property type="protein sequence ID" value="KMO33449.1"/>
    <property type="molecule type" value="Genomic_DNA"/>
</dbReference>
<dbReference type="PATRIC" id="fig|298794.3.peg.1519"/>
<proteinExistence type="predicted"/>
<reference evidence="3 4" key="1">
    <citation type="submission" date="2015-03" db="EMBL/GenBank/DDBJ databases">
        <title>Genome sequencing of Methylobacterium variabile DSM 16961.</title>
        <authorList>
            <person name="Chaudhry V."/>
            <person name="Patil P.B."/>
        </authorList>
    </citation>
    <scope>NUCLEOTIDE SEQUENCE [LARGE SCALE GENOMIC DNA]</scope>
    <source>
        <strain evidence="3 4">DSM 16961</strain>
    </source>
</reference>
<dbReference type="Proteomes" id="UP000035955">
    <property type="component" value="Unassembled WGS sequence"/>
</dbReference>
<dbReference type="RefSeq" id="WP_048446130.1">
    <property type="nucleotide sequence ID" value="NZ_LABY01000152.1"/>
</dbReference>
<dbReference type="SMART" id="SM00347">
    <property type="entry name" value="HTH_MARR"/>
    <property type="match status" value="1"/>
</dbReference>
<dbReference type="OrthoDB" id="9783504at2"/>
<feature type="region of interest" description="Disordered" evidence="1">
    <location>
        <begin position="202"/>
        <end position="224"/>
    </location>
</feature>
<keyword evidence="4" id="KW-1185">Reference proteome</keyword>
<dbReference type="PROSITE" id="PS50995">
    <property type="entry name" value="HTH_MARR_2"/>
    <property type="match status" value="1"/>
</dbReference>
<evidence type="ECO:0000313" key="3">
    <source>
        <dbReference type="EMBL" id="KMO33449.1"/>
    </source>
</evidence>
<dbReference type="AlphaFoldDB" id="A0A0J6SIE2"/>
<dbReference type="InterPro" id="IPR036388">
    <property type="entry name" value="WH-like_DNA-bd_sf"/>
</dbReference>
<dbReference type="Pfam" id="PF12802">
    <property type="entry name" value="MarR_2"/>
    <property type="match status" value="1"/>
</dbReference>
<dbReference type="InterPro" id="IPR039422">
    <property type="entry name" value="MarR/SlyA-like"/>
</dbReference>
<gene>
    <name evidence="3" type="ORF">VQ02_20870</name>
</gene>
<evidence type="ECO:0000313" key="4">
    <source>
        <dbReference type="Proteomes" id="UP000035955"/>
    </source>
</evidence>
<comment type="caution">
    <text evidence="3">The sequence shown here is derived from an EMBL/GenBank/DDBJ whole genome shotgun (WGS) entry which is preliminary data.</text>
</comment>
<dbReference type="GO" id="GO:0006950">
    <property type="term" value="P:response to stress"/>
    <property type="evidence" value="ECO:0007669"/>
    <property type="project" value="TreeGrafter"/>
</dbReference>
<dbReference type="PANTHER" id="PTHR33164:SF43">
    <property type="entry name" value="HTH-TYPE TRANSCRIPTIONAL REPRESSOR YETL"/>
    <property type="match status" value="1"/>
</dbReference>